<dbReference type="AlphaFoldDB" id="A0A3B7MW67"/>
<dbReference type="PROSITE" id="PS51820">
    <property type="entry name" value="PA14"/>
    <property type="match status" value="1"/>
</dbReference>
<dbReference type="InterPro" id="IPR011658">
    <property type="entry name" value="PA14_dom"/>
</dbReference>
<dbReference type="Pfam" id="PF07691">
    <property type="entry name" value="PA14"/>
    <property type="match status" value="1"/>
</dbReference>
<dbReference type="SUPFAM" id="SSF49265">
    <property type="entry name" value="Fibronectin type III"/>
    <property type="match status" value="1"/>
</dbReference>
<dbReference type="InterPro" id="IPR012938">
    <property type="entry name" value="Glc/Sorbosone_DH"/>
</dbReference>
<dbReference type="Gene3D" id="3.90.182.10">
    <property type="entry name" value="Toxin - Anthrax Protective Antigen,domain 1"/>
    <property type="match status" value="1"/>
</dbReference>
<name>A0A3B7MW67_9BACT</name>
<dbReference type="EMBL" id="CP032157">
    <property type="protein sequence ID" value="AXY75915.1"/>
    <property type="molecule type" value="Genomic_DNA"/>
</dbReference>
<dbReference type="SMART" id="SM00758">
    <property type="entry name" value="PA14"/>
    <property type="match status" value="1"/>
</dbReference>
<dbReference type="NCBIfam" id="TIGR04183">
    <property type="entry name" value="Por_Secre_tail"/>
    <property type="match status" value="1"/>
</dbReference>
<dbReference type="Gene3D" id="2.60.40.10">
    <property type="entry name" value="Immunoglobulins"/>
    <property type="match status" value="1"/>
</dbReference>
<dbReference type="Pfam" id="PF07995">
    <property type="entry name" value="GSDH"/>
    <property type="match status" value="1"/>
</dbReference>
<sequence length="998" mass="109403">MATAIKAQLNVFQMKTLYKLLFVAIALLCTYAQLTAQTFPAGFQATKVAEGLNPTDMEFSSDGQYLFIADKTGKVFLVENDVLLATPLMDISAAIMTDGEMGLTHLCLDPDFATNRHLYVYYTMPNRRNRVSRFTFDPVAKTLGSEYILANLYPMTGDIHTGGAMNFGKDGKLYIATGESSHPEWAQDIYNQLGKVLRMNKDGSIPTDNPFYNVLTDSLRYIYALGFRNPFAADVHPVTGRYFICDVGQNTYEEINEVIAGGNYGWATVEGPIQSGTTPPDNYQNPILYYSHDDGCAIVGAAFYAPAQPTFPVQYLDKFFYSDYCNQTIRYMDPDSYQDLGVFGSNLKRPVAFAVKPSGEFYYLDRGGLPQHGEEDLDGILWKVEYTGSLAPVIGAQPQTMITSVGGTASFSVLANGLGITYQWMRNGVDIPDTDSSTLVLSNVLLADSGTAITVRVTNSFGTATSNAAILRVTSRLPPVPVIAQPADGSTYVANSFLAFSGSATDQVDGVLAPNKLTWKIDFHHDEHYHPGLDATPGNAVTGSFFLAPNIEVSDTVWYRIYLTAENSLGLKSTVYHEVFPQKVTLHIRSLVAGRIAAIPLNLDGTITGAPVDKLSVKGVIRNIVAQTSYTINDTLFTFLGWGNGNTNPSLSITTPNTDTTITAVYDKTAIFVGEGLRGEYRKNSSVFTGTATVTRIDPVIDFSWTGEPAPGVGTQNFSVLWEGYVQPRTTGMYTFYLDNAISTAVLYLDNRKFIDRSNGGVVGGTAKDTPLIAGNKYKIRLEYWANFGATSTINLKWSGPRVFKQVIPMSSLYADAALPVRFTEFVVKPRNEALQLTWKVEDLGNVKGYAVEKRKSGAATFETIAFINTTGSNTYTFGDAAVKTNTLYEYRIRQVDLDGRAVYSSIRMGRLSAQADFDYVIVPNPADVNRQVQLIFTQAIGQAEILLISPEGKTMSRRRVTSTGQTLELPLKGIPAGTYYIKVIQGRSVLVKKLLVQ</sequence>
<dbReference type="SUPFAM" id="SSF48726">
    <property type="entry name" value="Immunoglobulin"/>
    <property type="match status" value="1"/>
</dbReference>
<protein>
    <submittedName>
        <fullName evidence="2">T9SS C-terminal target domain-containing protein</fullName>
    </submittedName>
</protein>
<dbReference type="CDD" id="cd00096">
    <property type="entry name" value="Ig"/>
    <property type="match status" value="1"/>
</dbReference>
<proteinExistence type="predicted"/>
<reference evidence="2 3" key="1">
    <citation type="submission" date="2018-09" db="EMBL/GenBank/DDBJ databases">
        <title>Genome sequencing of strain 6GH32-13.</title>
        <authorList>
            <person name="Weon H.-Y."/>
            <person name="Heo J."/>
            <person name="Kwon S.-W."/>
        </authorList>
    </citation>
    <scope>NUCLEOTIDE SEQUENCE [LARGE SCALE GENOMIC DNA]</scope>
    <source>
        <strain evidence="2 3">5GH32-13</strain>
    </source>
</reference>
<evidence type="ECO:0000313" key="2">
    <source>
        <dbReference type="EMBL" id="AXY75915.1"/>
    </source>
</evidence>
<organism evidence="2 3">
    <name type="scientific">Paraflavitalea soli</name>
    <dbReference type="NCBI Taxonomy" id="2315862"/>
    <lineage>
        <taxon>Bacteria</taxon>
        <taxon>Pseudomonadati</taxon>
        <taxon>Bacteroidota</taxon>
        <taxon>Chitinophagia</taxon>
        <taxon>Chitinophagales</taxon>
        <taxon>Chitinophagaceae</taxon>
        <taxon>Paraflavitalea</taxon>
    </lineage>
</organism>
<keyword evidence="3" id="KW-1185">Reference proteome</keyword>
<dbReference type="InterPro" id="IPR026444">
    <property type="entry name" value="Secre_tail"/>
</dbReference>
<feature type="domain" description="PA14" evidence="1">
    <location>
        <begin position="672"/>
        <end position="812"/>
    </location>
</feature>
<dbReference type="InterPro" id="IPR011041">
    <property type="entry name" value="Quinoprot_gluc/sorb_DH_b-prop"/>
</dbReference>
<gene>
    <name evidence="2" type="ORF">D3H65_18860</name>
</gene>
<dbReference type="InterPro" id="IPR013783">
    <property type="entry name" value="Ig-like_fold"/>
</dbReference>
<evidence type="ECO:0000259" key="1">
    <source>
        <dbReference type="PROSITE" id="PS51820"/>
    </source>
</evidence>
<dbReference type="InterPro" id="IPR036116">
    <property type="entry name" value="FN3_sf"/>
</dbReference>
<dbReference type="PANTHER" id="PTHR19328">
    <property type="entry name" value="HEDGEHOG-INTERACTING PROTEIN"/>
    <property type="match status" value="1"/>
</dbReference>
<dbReference type="InterPro" id="IPR011042">
    <property type="entry name" value="6-blade_b-propeller_TolB-like"/>
</dbReference>
<dbReference type="OrthoDB" id="9770043at2"/>
<evidence type="ECO:0000313" key="3">
    <source>
        <dbReference type="Proteomes" id="UP000263900"/>
    </source>
</evidence>
<dbReference type="InterPro" id="IPR037524">
    <property type="entry name" value="PA14/GLEYA"/>
</dbReference>
<dbReference type="Gene3D" id="2.120.10.30">
    <property type="entry name" value="TolB, C-terminal domain"/>
    <property type="match status" value="1"/>
</dbReference>
<dbReference type="PANTHER" id="PTHR19328:SF13">
    <property type="entry name" value="HIPL1 PROTEIN"/>
    <property type="match status" value="1"/>
</dbReference>
<dbReference type="KEGG" id="pseg:D3H65_18860"/>
<dbReference type="Proteomes" id="UP000263900">
    <property type="component" value="Chromosome"/>
</dbReference>
<dbReference type="InterPro" id="IPR036179">
    <property type="entry name" value="Ig-like_dom_sf"/>
</dbReference>
<accession>A0A3B7MW67</accession>
<dbReference type="SUPFAM" id="SSF50952">
    <property type="entry name" value="Soluble quinoprotein glucose dehydrogenase"/>
    <property type="match status" value="1"/>
</dbReference>
<dbReference type="SUPFAM" id="SSF56988">
    <property type="entry name" value="Anthrax protective antigen"/>
    <property type="match status" value="1"/>
</dbReference>